<dbReference type="EMBL" id="AKWN02000478">
    <property type="protein sequence ID" value="EMP04874.1"/>
    <property type="molecule type" value="Genomic_DNA"/>
</dbReference>
<gene>
    <name evidence="1" type="ORF">LEP1GSC124_1193</name>
</gene>
<comment type="caution">
    <text evidence="1">The sequence shown here is derived from an EMBL/GenBank/DDBJ whole genome shotgun (WGS) entry which is preliminary data.</text>
</comment>
<name>M7A2B8_LEPIR</name>
<accession>M7A2B8</accession>
<sequence>MVTAICDKSLQDGRNALENLNVYQKFQDLIQKEELDILFVCLTNDVAAEATILGLK</sequence>
<dbReference type="Gene3D" id="3.40.50.720">
    <property type="entry name" value="NAD(P)-binding Rossmann-like Domain"/>
    <property type="match status" value="1"/>
</dbReference>
<feature type="non-terminal residue" evidence="1">
    <location>
        <position position="56"/>
    </location>
</feature>
<proteinExistence type="predicted"/>
<dbReference type="AlphaFoldDB" id="M7A2B8"/>
<protein>
    <submittedName>
        <fullName evidence="1">Uncharacterized protein</fullName>
    </submittedName>
</protein>
<reference evidence="1 2" key="1">
    <citation type="submission" date="2013-01" db="EMBL/GenBank/DDBJ databases">
        <authorList>
            <person name="Harkins D.M."/>
            <person name="Durkin A.S."/>
            <person name="Brinkac L.M."/>
            <person name="Haft D.H."/>
            <person name="Selengut J.D."/>
            <person name="Sanka R."/>
            <person name="DePew J."/>
            <person name="Purushe J."/>
            <person name="Picardeau M."/>
            <person name="Werts C."/>
            <person name="Goarant C."/>
            <person name="Vinetz J.M."/>
            <person name="Sutton G.G."/>
            <person name="Nierman W.C."/>
            <person name="Fouts D.E."/>
        </authorList>
    </citation>
    <scope>NUCLEOTIDE SEQUENCE [LARGE SCALE GENOMIC DNA]</scope>
    <source>
        <strain evidence="1 2">200701872</strain>
    </source>
</reference>
<evidence type="ECO:0000313" key="1">
    <source>
        <dbReference type="EMBL" id="EMP04874.1"/>
    </source>
</evidence>
<organism evidence="1 2">
    <name type="scientific">Leptospira interrogans serovar Pyrogenes str. 200701872</name>
    <dbReference type="NCBI Taxonomy" id="1193029"/>
    <lineage>
        <taxon>Bacteria</taxon>
        <taxon>Pseudomonadati</taxon>
        <taxon>Spirochaetota</taxon>
        <taxon>Spirochaetia</taxon>
        <taxon>Leptospirales</taxon>
        <taxon>Leptospiraceae</taxon>
        <taxon>Leptospira</taxon>
    </lineage>
</organism>
<evidence type="ECO:0000313" key="2">
    <source>
        <dbReference type="Proteomes" id="UP000012117"/>
    </source>
</evidence>
<dbReference type="Proteomes" id="UP000012117">
    <property type="component" value="Unassembled WGS sequence"/>
</dbReference>